<feature type="region of interest" description="Disordered" evidence="1">
    <location>
        <begin position="203"/>
        <end position="229"/>
    </location>
</feature>
<evidence type="ECO:0000313" key="2">
    <source>
        <dbReference type="EMBL" id="OXM54458.1"/>
    </source>
</evidence>
<dbReference type="RefSeq" id="WP_020634998.1">
    <property type="nucleotide sequence ID" value="NZ_KB913032.1"/>
</dbReference>
<dbReference type="AlphaFoldDB" id="A0A229S6C6"/>
<protein>
    <submittedName>
        <fullName evidence="2">Uncharacterized protein</fullName>
    </submittedName>
</protein>
<accession>A0A229S6C6</accession>
<gene>
    <name evidence="2" type="ORF">CFP75_05160</name>
</gene>
<dbReference type="Proteomes" id="UP000215563">
    <property type="component" value="Unassembled WGS sequence"/>
</dbReference>
<comment type="caution">
    <text evidence="2">The sequence shown here is derived from an EMBL/GenBank/DDBJ whole genome shotgun (WGS) entry which is preliminary data.</text>
</comment>
<dbReference type="OrthoDB" id="2375320at2"/>
<dbReference type="EMBL" id="NMQU01000013">
    <property type="protein sequence ID" value="OXM54458.1"/>
    <property type="molecule type" value="Genomic_DNA"/>
</dbReference>
<sequence length="405" mass="44686">MRVQGQDDYCVEVQAMALRNYLHTRGMAMLLAIQIDQDHTEAPSVTTEEHTMRCDWASMEFQTYDYDGDRARGKLLAASSLHGQYVILPAKNAPGPAWCSDEEPADYPAFIYDTDASTGGPLTVEPSLANVGTDGSPGPHFWTRVYFQPQVLDRYLDEPRRYTVTASRITCLNVWGLSIGRSSDGLVEVDLYDLSRMPTPEWSHWKSHNVPPSGGQPDSGKRDRERLNRIASSPDTVRDLRTAVARANDAAQRHQNWPLWRPLAEPAATEWQTLHAPVVNDMSALLSPLLTLTKVLVDSLDEVRIKGALSTPPTDPSTRSLGLLQLYLTERGGTPDAVKPLRDLQRLRSKGGFAHYGGGAVQLEISTIAPGLHTPAEIFDYLCRNIIQALDTITETLTAATEAGP</sequence>
<evidence type="ECO:0000313" key="3">
    <source>
        <dbReference type="Proteomes" id="UP000215563"/>
    </source>
</evidence>
<proteinExistence type="predicted"/>
<feature type="compositionally biased region" description="Basic and acidic residues" evidence="1">
    <location>
        <begin position="219"/>
        <end position="228"/>
    </location>
</feature>
<evidence type="ECO:0000256" key="1">
    <source>
        <dbReference type="SAM" id="MobiDB-lite"/>
    </source>
</evidence>
<reference evidence="2 3" key="1">
    <citation type="submission" date="2017-07" db="EMBL/GenBank/DDBJ databases">
        <title>Amycolatopsis alba DSM 44262 Genome sequencing and assembly.</title>
        <authorList>
            <person name="Kaur N."/>
            <person name="Mayilraj S."/>
        </authorList>
    </citation>
    <scope>NUCLEOTIDE SEQUENCE [LARGE SCALE GENOMIC DNA]</scope>
    <source>
        <strain evidence="2 3">DSM 44262</strain>
    </source>
</reference>
<organism evidence="2 3">
    <name type="scientific">Amycolatopsis alba DSM 44262</name>
    <dbReference type="NCBI Taxonomy" id="1125972"/>
    <lineage>
        <taxon>Bacteria</taxon>
        <taxon>Bacillati</taxon>
        <taxon>Actinomycetota</taxon>
        <taxon>Actinomycetes</taxon>
        <taxon>Pseudonocardiales</taxon>
        <taxon>Pseudonocardiaceae</taxon>
        <taxon>Amycolatopsis</taxon>
    </lineage>
</organism>
<name>A0A229S6C6_AMYAL</name>
<keyword evidence="3" id="KW-1185">Reference proteome</keyword>